<evidence type="ECO:0000313" key="4">
    <source>
        <dbReference type="Proteomes" id="UP001168505"/>
    </source>
</evidence>
<feature type="region of interest" description="Disordered" evidence="1">
    <location>
        <begin position="158"/>
        <end position="184"/>
    </location>
</feature>
<feature type="compositionally biased region" description="Low complexity" evidence="1">
    <location>
        <begin position="289"/>
        <end position="298"/>
    </location>
</feature>
<accession>A0AAW7K0M7</accession>
<keyword evidence="2" id="KW-1133">Transmembrane helix</keyword>
<feature type="transmembrane region" description="Helical" evidence="2">
    <location>
        <begin position="21"/>
        <end position="51"/>
    </location>
</feature>
<dbReference type="RefSeq" id="WP_289826791.1">
    <property type="nucleotide sequence ID" value="NZ_JAUEIR010000003.1"/>
</dbReference>
<feature type="compositionally biased region" description="Acidic residues" evidence="1">
    <location>
        <begin position="203"/>
        <end position="222"/>
    </location>
</feature>
<comment type="caution">
    <text evidence="3">The sequence shown here is derived from an EMBL/GenBank/DDBJ whole genome shotgun (WGS) entry which is preliminary data.</text>
</comment>
<reference evidence="3" key="2">
    <citation type="submission" date="2023-08" db="EMBL/GenBank/DDBJ databases">
        <title>Identification and characterization of horizontal gene transfer across gut microbiota members of farm animals based on homology search.</title>
        <authorList>
            <person name="Schwarzerova J."/>
            <person name="Nykrynova M."/>
            <person name="Jureckova K."/>
            <person name="Cejkova D."/>
            <person name="Rychlik I."/>
        </authorList>
    </citation>
    <scope>NUCLEOTIDE SEQUENCE</scope>
    <source>
        <strain evidence="3">15_COKtk</strain>
    </source>
</reference>
<proteinExistence type="predicted"/>
<feature type="region of interest" description="Disordered" evidence="1">
    <location>
        <begin position="346"/>
        <end position="367"/>
    </location>
</feature>
<keyword evidence="2" id="KW-0472">Membrane</keyword>
<gene>
    <name evidence="3" type="ORF">QVN40_03565</name>
</gene>
<feature type="compositionally biased region" description="Low complexity" evidence="1">
    <location>
        <begin position="349"/>
        <end position="364"/>
    </location>
</feature>
<feature type="region of interest" description="Disordered" evidence="1">
    <location>
        <begin position="388"/>
        <end position="408"/>
    </location>
</feature>
<protein>
    <submittedName>
        <fullName evidence="3">Uncharacterized protein</fullName>
    </submittedName>
</protein>
<dbReference type="EMBL" id="JAUEIR010000003">
    <property type="protein sequence ID" value="MDN0068782.1"/>
    <property type="molecule type" value="Genomic_DNA"/>
</dbReference>
<name>A0AAW7K0M7_9ACTN</name>
<organism evidence="3 4">
    <name type="scientific">Collinsella ihumii</name>
    <dbReference type="NCBI Taxonomy" id="1720204"/>
    <lineage>
        <taxon>Bacteria</taxon>
        <taxon>Bacillati</taxon>
        <taxon>Actinomycetota</taxon>
        <taxon>Coriobacteriia</taxon>
        <taxon>Coriobacteriales</taxon>
        <taxon>Coriobacteriaceae</taxon>
        <taxon>Collinsella</taxon>
    </lineage>
</organism>
<feature type="transmembrane region" description="Helical" evidence="2">
    <location>
        <begin position="57"/>
        <end position="80"/>
    </location>
</feature>
<dbReference type="Proteomes" id="UP001168505">
    <property type="component" value="Unassembled WGS sequence"/>
</dbReference>
<feature type="compositionally biased region" description="Acidic residues" evidence="1">
    <location>
        <begin position="161"/>
        <end position="184"/>
    </location>
</feature>
<evidence type="ECO:0000313" key="3">
    <source>
        <dbReference type="EMBL" id="MDN0068782.1"/>
    </source>
</evidence>
<feature type="region of interest" description="Disordered" evidence="1">
    <location>
        <begin position="289"/>
        <end position="333"/>
    </location>
</feature>
<feature type="transmembrane region" description="Helical" evidence="2">
    <location>
        <begin position="92"/>
        <end position="113"/>
    </location>
</feature>
<feature type="region of interest" description="Disordered" evidence="1">
    <location>
        <begin position="253"/>
        <end position="273"/>
    </location>
</feature>
<dbReference type="AlphaFoldDB" id="A0AAW7K0M7"/>
<evidence type="ECO:0000256" key="1">
    <source>
        <dbReference type="SAM" id="MobiDB-lite"/>
    </source>
</evidence>
<feature type="transmembrane region" description="Helical" evidence="2">
    <location>
        <begin position="125"/>
        <end position="150"/>
    </location>
</feature>
<sequence>MPDDIRSNDVERWLHVSMLAVKIVSFALICASMLYLAVAGANYAVLGAIFFDAEHQATVSVIGFSLVLFALTLASGILGIWAAGRRDNMSMLIFSGVSLVSVIVMIAGVSTSYFSDYDSAFSDVIVTALCATFAVFAVLAVVAGVAWTVLQRKAPTMYGEAEGEPDAEFEEEPVEESELEDAAQLEGDLEGDEPALLEDADLEAEAEDEGEDETEDLEDEADKTEVVTIPATWAAPSDKTEDLIQAALRARGELAPAAAEPAADDEDDDAAGLTKVPLDFMAFEDHAVPSSASASVPVRPAPAPVVAPASEPVEEPEPPRPAGRRYASGAVPVPKVARTARHLTIPEGVAPAPVPQAQQPASAPRSLDETYAGEIEWVDFGAQSRVVDDIDDDDSVGGFLGKHFGRKR</sequence>
<feature type="region of interest" description="Disordered" evidence="1">
    <location>
        <begin position="203"/>
        <end position="223"/>
    </location>
</feature>
<reference evidence="3" key="1">
    <citation type="submission" date="2023-06" db="EMBL/GenBank/DDBJ databases">
        <authorList>
            <person name="Zeman M."/>
            <person name="Kubasova T."/>
            <person name="Jahodarova E."/>
            <person name="Nykrynova M."/>
            <person name="Rychlik I."/>
        </authorList>
    </citation>
    <scope>NUCLEOTIDE SEQUENCE</scope>
    <source>
        <strain evidence="3">15_COKtk</strain>
    </source>
</reference>
<evidence type="ECO:0000256" key="2">
    <source>
        <dbReference type="SAM" id="Phobius"/>
    </source>
</evidence>
<keyword evidence="2" id="KW-0812">Transmembrane</keyword>